<protein>
    <submittedName>
        <fullName evidence="1">Uncharacterized protein</fullName>
    </submittedName>
</protein>
<accession>I3STE3</accession>
<reference evidence="1" key="1">
    <citation type="submission" date="2012-05" db="EMBL/GenBank/DDBJ databases">
        <authorList>
            <person name="Krishnakumar V."/>
            <person name="Cheung F."/>
            <person name="Xiao Y."/>
            <person name="Chan A."/>
            <person name="Moskal W.A."/>
            <person name="Town C.D."/>
        </authorList>
    </citation>
    <scope>NUCLEOTIDE SEQUENCE</scope>
</reference>
<proteinExistence type="evidence at transcript level"/>
<dbReference type="Gramene" id="rna25879">
    <property type="protein sequence ID" value="RHN63203.1"/>
    <property type="gene ID" value="gene25879"/>
</dbReference>
<dbReference type="EMBL" id="BT143741">
    <property type="protein sequence ID" value="AFK43535.1"/>
    <property type="molecule type" value="mRNA"/>
</dbReference>
<name>I3STE3_MEDTR</name>
<gene>
    <name evidence="2" type="ORF">MtrunA17_Chr4g0055771</name>
</gene>
<dbReference type="EMBL" id="PSQE01000004">
    <property type="protein sequence ID" value="RHN63203.1"/>
    <property type="molecule type" value="Genomic_DNA"/>
</dbReference>
<organism evidence="1">
    <name type="scientific">Medicago truncatula</name>
    <name type="common">Barrel medic</name>
    <name type="synonym">Medicago tribuloides</name>
    <dbReference type="NCBI Taxonomy" id="3880"/>
    <lineage>
        <taxon>Eukaryota</taxon>
        <taxon>Viridiplantae</taxon>
        <taxon>Streptophyta</taxon>
        <taxon>Embryophyta</taxon>
        <taxon>Tracheophyta</taxon>
        <taxon>Spermatophyta</taxon>
        <taxon>Magnoliopsida</taxon>
        <taxon>eudicotyledons</taxon>
        <taxon>Gunneridae</taxon>
        <taxon>Pentapetalae</taxon>
        <taxon>rosids</taxon>
        <taxon>fabids</taxon>
        <taxon>Fabales</taxon>
        <taxon>Fabaceae</taxon>
        <taxon>Papilionoideae</taxon>
        <taxon>50 kb inversion clade</taxon>
        <taxon>NPAAA clade</taxon>
        <taxon>Hologalegina</taxon>
        <taxon>IRL clade</taxon>
        <taxon>Trifolieae</taxon>
        <taxon>Medicago</taxon>
    </lineage>
</organism>
<reference evidence="2" key="2">
    <citation type="journal article" date="2018" name="Nat. Plants">
        <title>Whole-genome landscape of Medicago truncatula symbiotic genes.</title>
        <authorList>
            <person name="Pecrix Y."/>
            <person name="Gamas P."/>
            <person name="Carrere S."/>
        </authorList>
    </citation>
    <scope>NUCLEOTIDE SEQUENCE</scope>
    <source>
        <tissue evidence="2">Leaves</tissue>
    </source>
</reference>
<evidence type="ECO:0000313" key="1">
    <source>
        <dbReference type="EMBL" id="AFK43535.1"/>
    </source>
</evidence>
<dbReference type="Proteomes" id="UP000265566">
    <property type="component" value="Chromosome 4"/>
</dbReference>
<dbReference type="AlphaFoldDB" id="I3STE3"/>
<evidence type="ECO:0000313" key="2">
    <source>
        <dbReference type="EMBL" id="RHN63203.1"/>
    </source>
</evidence>
<sequence length="57" mass="6706">MNHHFATFSSFSLVPKLCRHKRRNSCIVLYTVHTCLRIITNCIEETQHNINLNIFCS</sequence>